<keyword evidence="2" id="KW-0808">Transferase</keyword>
<proteinExistence type="predicted"/>
<name>A0A2J7RNQ3_9NEOP</name>
<dbReference type="PANTHER" id="PTHR11006:SF60">
    <property type="entry name" value="PROTEIN ARGININE N-METHYLTRANSFERASE 9"/>
    <property type="match status" value="1"/>
</dbReference>
<evidence type="ECO:0000313" key="7">
    <source>
        <dbReference type="Proteomes" id="UP000235965"/>
    </source>
</evidence>
<dbReference type="PANTHER" id="PTHR11006">
    <property type="entry name" value="PROTEIN ARGININE N-METHYLTRANSFERASE"/>
    <property type="match status" value="1"/>
</dbReference>
<dbReference type="STRING" id="105785.A0A2J7RNQ3"/>
<dbReference type="Gene3D" id="2.70.160.11">
    <property type="entry name" value="Hnrnp arginine n-methyltransferase1"/>
    <property type="match status" value="2"/>
</dbReference>
<gene>
    <name evidence="6" type="ORF">B7P43_G08745</name>
</gene>
<dbReference type="InterPro" id="IPR029063">
    <property type="entry name" value="SAM-dependent_MTases_sf"/>
</dbReference>
<keyword evidence="1" id="KW-0489">Methyltransferase</keyword>
<dbReference type="OrthoDB" id="5980806at2759"/>
<evidence type="ECO:0000259" key="5">
    <source>
        <dbReference type="Pfam" id="PF22528"/>
    </source>
</evidence>
<dbReference type="InterPro" id="IPR025799">
    <property type="entry name" value="Arg_MeTrfase"/>
</dbReference>
<dbReference type="SUPFAM" id="SSF53335">
    <property type="entry name" value="S-adenosyl-L-methionine-dependent methyltransferases"/>
    <property type="match status" value="2"/>
</dbReference>
<feature type="compositionally biased region" description="Polar residues" evidence="4">
    <location>
        <begin position="223"/>
        <end position="232"/>
    </location>
</feature>
<evidence type="ECO:0000256" key="2">
    <source>
        <dbReference type="ARBA" id="ARBA00022679"/>
    </source>
</evidence>
<dbReference type="InterPro" id="IPR055135">
    <property type="entry name" value="PRMT_dom"/>
</dbReference>
<evidence type="ECO:0000256" key="4">
    <source>
        <dbReference type="SAM" id="MobiDB-lite"/>
    </source>
</evidence>
<keyword evidence="3" id="KW-0949">S-adenosyl-L-methionine</keyword>
<sequence>GKVVPEAAGIWIVPIECLHIARKYQLQKSDKTQQDLSYLVQKESSLAEPELQEVCSNRRELDLSKLGLTAKRDEPYDTEDLNTVPEGYKSLASPCCALHIKFSDCQDMAAWLHGQKCVEHCLTCTQSGQVDAIAMWFDLHLDDVTTLSSAPGDDSDRDRVYRADCWDQAIFPVESPICVTSGQKLNIHIMCHGGKVSVDVHDQHRTEDAHTISKLQNAFSSSKISTIQNDSQSSKDLHNNDQKSPENTSSTAQSDNESFKHLPLNISANSKRKTSCLDNTNCRKITSYSSTGKHLLCEHNEEEEEEMVLKETKEKYKVTLNDTNMLDSLDISRSESSSNTLLHKVPESDIIGGTQRLDCSAVVSQGVVQFLNDELWMETLKKTAVVLHQQLHISSVLDLSPFPVLGLHLLMSHPARLMCVVSSVEDESAIRKVAELNGITTTQLQCVTDKQLQEILEDGNAQFDVIMAHLVDLTGELKETVFGMIPALKSSLAKGGILLPQHISVMGQLLESDWLVQVSHVQTSSNTCGYDIAPFINTYQVSQHLDLNLSTIATAVLSKPVELLKFSLERTTYQTTQITSTMVTRSGMVSAIAYWYNIHLHKDTPAICTANPSSHVNQAAILFQPYVSVYDGQIIKLLLRFHQGLIHVELEHGDGDSN</sequence>
<dbReference type="GO" id="GO:0005634">
    <property type="term" value="C:nucleus"/>
    <property type="evidence" value="ECO:0007669"/>
    <property type="project" value="TreeGrafter"/>
</dbReference>
<comment type="caution">
    <text evidence="6">The sequence shown here is derived from an EMBL/GenBank/DDBJ whole genome shotgun (WGS) entry which is preliminary data.</text>
</comment>
<accession>A0A2J7RNQ3</accession>
<evidence type="ECO:0000256" key="3">
    <source>
        <dbReference type="ARBA" id="ARBA00022691"/>
    </source>
</evidence>
<evidence type="ECO:0000313" key="6">
    <source>
        <dbReference type="EMBL" id="PNF42465.1"/>
    </source>
</evidence>
<feature type="compositionally biased region" description="Polar residues" evidence="4">
    <location>
        <begin position="245"/>
        <end position="256"/>
    </location>
</feature>
<feature type="domain" description="Protein arginine N-methyltransferase" evidence="5">
    <location>
        <begin position="61"/>
        <end position="194"/>
    </location>
</feature>
<dbReference type="Pfam" id="PF22528">
    <property type="entry name" value="PRMT_C"/>
    <property type="match status" value="1"/>
</dbReference>
<feature type="compositionally biased region" description="Basic and acidic residues" evidence="4">
    <location>
        <begin position="233"/>
        <end position="244"/>
    </location>
</feature>
<feature type="non-terminal residue" evidence="6">
    <location>
        <position position="1"/>
    </location>
</feature>
<dbReference type="InParanoid" id="A0A2J7RNQ3"/>
<organism evidence="6 7">
    <name type="scientific">Cryptotermes secundus</name>
    <dbReference type="NCBI Taxonomy" id="105785"/>
    <lineage>
        <taxon>Eukaryota</taxon>
        <taxon>Metazoa</taxon>
        <taxon>Ecdysozoa</taxon>
        <taxon>Arthropoda</taxon>
        <taxon>Hexapoda</taxon>
        <taxon>Insecta</taxon>
        <taxon>Pterygota</taxon>
        <taxon>Neoptera</taxon>
        <taxon>Polyneoptera</taxon>
        <taxon>Dictyoptera</taxon>
        <taxon>Blattodea</taxon>
        <taxon>Blattoidea</taxon>
        <taxon>Termitoidae</taxon>
        <taxon>Kalotermitidae</taxon>
        <taxon>Cryptotermitinae</taxon>
        <taxon>Cryptotermes</taxon>
    </lineage>
</organism>
<dbReference type="Proteomes" id="UP000235965">
    <property type="component" value="Unassembled WGS sequence"/>
</dbReference>
<dbReference type="GO" id="GO:0042054">
    <property type="term" value="F:histone methyltransferase activity"/>
    <property type="evidence" value="ECO:0007669"/>
    <property type="project" value="TreeGrafter"/>
</dbReference>
<protein>
    <recommendedName>
        <fullName evidence="5">Protein arginine N-methyltransferase domain-containing protein</fullName>
    </recommendedName>
</protein>
<dbReference type="GO" id="GO:0016274">
    <property type="term" value="F:protein-arginine N-methyltransferase activity"/>
    <property type="evidence" value="ECO:0007669"/>
    <property type="project" value="InterPro"/>
</dbReference>
<dbReference type="AlphaFoldDB" id="A0A2J7RNQ3"/>
<feature type="region of interest" description="Disordered" evidence="4">
    <location>
        <begin position="223"/>
        <end position="264"/>
    </location>
</feature>
<keyword evidence="7" id="KW-1185">Reference proteome</keyword>
<evidence type="ECO:0000256" key="1">
    <source>
        <dbReference type="ARBA" id="ARBA00022603"/>
    </source>
</evidence>
<dbReference type="GO" id="GO:0032259">
    <property type="term" value="P:methylation"/>
    <property type="evidence" value="ECO:0007669"/>
    <property type="project" value="UniProtKB-KW"/>
</dbReference>
<reference evidence="6 7" key="1">
    <citation type="submission" date="2017-12" db="EMBL/GenBank/DDBJ databases">
        <title>Hemimetabolous genomes reveal molecular basis of termite eusociality.</title>
        <authorList>
            <person name="Harrison M.C."/>
            <person name="Jongepier E."/>
            <person name="Robertson H.M."/>
            <person name="Arning N."/>
            <person name="Bitard-Feildel T."/>
            <person name="Chao H."/>
            <person name="Childers C.P."/>
            <person name="Dinh H."/>
            <person name="Doddapaneni H."/>
            <person name="Dugan S."/>
            <person name="Gowin J."/>
            <person name="Greiner C."/>
            <person name="Han Y."/>
            <person name="Hu H."/>
            <person name="Hughes D.S.T."/>
            <person name="Huylmans A.-K."/>
            <person name="Kemena C."/>
            <person name="Kremer L.P.M."/>
            <person name="Lee S.L."/>
            <person name="Lopez-Ezquerra A."/>
            <person name="Mallet L."/>
            <person name="Monroy-Kuhn J.M."/>
            <person name="Moser A."/>
            <person name="Murali S.C."/>
            <person name="Muzny D.M."/>
            <person name="Otani S."/>
            <person name="Piulachs M.-D."/>
            <person name="Poelchau M."/>
            <person name="Qu J."/>
            <person name="Schaub F."/>
            <person name="Wada-Katsumata A."/>
            <person name="Worley K.C."/>
            <person name="Xie Q."/>
            <person name="Ylla G."/>
            <person name="Poulsen M."/>
            <person name="Gibbs R.A."/>
            <person name="Schal C."/>
            <person name="Richards S."/>
            <person name="Belles X."/>
            <person name="Korb J."/>
            <person name="Bornberg-Bauer E."/>
        </authorList>
    </citation>
    <scope>NUCLEOTIDE SEQUENCE [LARGE SCALE GENOMIC DNA]</scope>
    <source>
        <tissue evidence="6">Whole body</tissue>
    </source>
</reference>
<dbReference type="EMBL" id="NEVH01002148">
    <property type="protein sequence ID" value="PNF42465.1"/>
    <property type="molecule type" value="Genomic_DNA"/>
</dbReference>